<evidence type="ECO:0000256" key="23">
    <source>
        <dbReference type="ARBA" id="ARBA00048679"/>
    </source>
</evidence>
<dbReference type="PROSITE" id="PS00108">
    <property type="entry name" value="PROTEIN_KINASE_ST"/>
    <property type="match status" value="1"/>
</dbReference>
<evidence type="ECO:0000256" key="17">
    <source>
        <dbReference type="ARBA" id="ARBA00023163"/>
    </source>
</evidence>
<keyword evidence="12" id="KW-0067">ATP-binding</keyword>
<dbReference type="Proteomes" id="UP001327560">
    <property type="component" value="Chromosome 1"/>
</dbReference>
<evidence type="ECO:0000256" key="16">
    <source>
        <dbReference type="ARBA" id="ARBA00023157"/>
    </source>
</evidence>
<comment type="subunit">
    <text evidence="24">Homodimer; disulfide-linked. Dimer formation is driven by hydrophobic interactions within the N-terminal luminal domains and stabilized by disulfide bridges.</text>
</comment>
<dbReference type="EMBL" id="CP136890">
    <property type="protein sequence ID" value="WOK92497.1"/>
    <property type="molecule type" value="Genomic_DNA"/>
</dbReference>
<proteinExistence type="predicted"/>
<evidence type="ECO:0000256" key="22">
    <source>
        <dbReference type="ARBA" id="ARBA00047899"/>
    </source>
</evidence>
<keyword evidence="21" id="KW-0511">Multifunctional enzyme</keyword>
<comment type="catalytic activity">
    <reaction evidence="22">
        <text>L-threonyl-[protein] + ATP = O-phospho-L-threonyl-[protein] + ADP + H(+)</text>
        <dbReference type="Rhea" id="RHEA:46608"/>
        <dbReference type="Rhea" id="RHEA-COMP:11060"/>
        <dbReference type="Rhea" id="RHEA-COMP:11605"/>
        <dbReference type="ChEBI" id="CHEBI:15378"/>
        <dbReference type="ChEBI" id="CHEBI:30013"/>
        <dbReference type="ChEBI" id="CHEBI:30616"/>
        <dbReference type="ChEBI" id="CHEBI:61977"/>
        <dbReference type="ChEBI" id="CHEBI:456216"/>
        <dbReference type="EC" id="2.7.11.1"/>
    </reaction>
</comment>
<dbReference type="InterPro" id="IPR000719">
    <property type="entry name" value="Prot_kinase_dom"/>
</dbReference>
<keyword evidence="13 26" id="KW-1133">Transmembrane helix</keyword>
<evidence type="ECO:0000259" key="27">
    <source>
        <dbReference type="PROSITE" id="PS50011"/>
    </source>
</evidence>
<dbReference type="PANTHER" id="PTHR13954">
    <property type="entry name" value="IRE1-RELATED"/>
    <property type="match status" value="1"/>
</dbReference>
<name>A0AAQ3Q1G7_9LILI</name>
<dbReference type="GO" id="GO:0036498">
    <property type="term" value="P:IRE1-mediated unfolded protein response"/>
    <property type="evidence" value="ECO:0007669"/>
    <property type="project" value="TreeGrafter"/>
</dbReference>
<evidence type="ECO:0000313" key="30">
    <source>
        <dbReference type="Proteomes" id="UP001327560"/>
    </source>
</evidence>
<evidence type="ECO:0000256" key="10">
    <source>
        <dbReference type="ARBA" id="ARBA00022801"/>
    </source>
</evidence>
<evidence type="ECO:0000256" key="14">
    <source>
        <dbReference type="ARBA" id="ARBA00023015"/>
    </source>
</evidence>
<keyword evidence="11" id="KW-0256">Endoplasmic reticulum</keyword>
<evidence type="ECO:0000256" key="5">
    <source>
        <dbReference type="ARBA" id="ARBA00022679"/>
    </source>
</evidence>
<keyword evidence="4" id="KW-0507">mRNA processing</keyword>
<dbReference type="Pfam" id="PF06479">
    <property type="entry name" value="Ribonuc_2-5A"/>
    <property type="match status" value="1"/>
</dbReference>
<dbReference type="GO" id="GO:0004521">
    <property type="term" value="F:RNA endonuclease activity"/>
    <property type="evidence" value="ECO:0007669"/>
    <property type="project" value="InterPro"/>
</dbReference>
<evidence type="ECO:0000256" key="25">
    <source>
        <dbReference type="SAM" id="MobiDB-lite"/>
    </source>
</evidence>
<dbReference type="GO" id="GO:0004674">
    <property type="term" value="F:protein serine/threonine kinase activity"/>
    <property type="evidence" value="ECO:0007669"/>
    <property type="project" value="UniProtKB-KW"/>
</dbReference>
<comment type="catalytic activity">
    <reaction evidence="23">
        <text>L-seryl-[protein] + ATP = O-phospho-L-seryl-[protein] + ADP + H(+)</text>
        <dbReference type="Rhea" id="RHEA:17989"/>
        <dbReference type="Rhea" id="RHEA-COMP:9863"/>
        <dbReference type="Rhea" id="RHEA-COMP:11604"/>
        <dbReference type="ChEBI" id="CHEBI:15378"/>
        <dbReference type="ChEBI" id="CHEBI:29999"/>
        <dbReference type="ChEBI" id="CHEBI:30616"/>
        <dbReference type="ChEBI" id="CHEBI:83421"/>
        <dbReference type="ChEBI" id="CHEBI:456216"/>
        <dbReference type="EC" id="2.7.11.1"/>
    </reaction>
</comment>
<dbReference type="EC" id="2.7.11.1" evidence="2"/>
<evidence type="ECO:0000256" key="26">
    <source>
        <dbReference type="SAM" id="Phobius"/>
    </source>
</evidence>
<evidence type="ECO:0000256" key="9">
    <source>
        <dbReference type="ARBA" id="ARBA00022777"/>
    </source>
</evidence>
<keyword evidence="16" id="KW-1015">Disulfide bond</keyword>
<keyword evidence="10" id="KW-0378">Hydrolase</keyword>
<evidence type="ECO:0000256" key="12">
    <source>
        <dbReference type="ARBA" id="ARBA00022840"/>
    </source>
</evidence>
<dbReference type="InterPro" id="IPR045133">
    <property type="entry name" value="IRE1/2-like"/>
</dbReference>
<evidence type="ECO:0000256" key="20">
    <source>
        <dbReference type="ARBA" id="ARBA00023230"/>
    </source>
</evidence>
<evidence type="ECO:0000256" key="1">
    <source>
        <dbReference type="ARBA" id="ARBA00004115"/>
    </source>
</evidence>
<keyword evidence="14" id="KW-0805">Transcription regulation</keyword>
<dbReference type="GO" id="GO:0005524">
    <property type="term" value="F:ATP binding"/>
    <property type="evidence" value="ECO:0007669"/>
    <property type="project" value="UniProtKB-KW"/>
</dbReference>
<gene>
    <name evidence="29" type="ORF">Cni_G01188</name>
</gene>
<dbReference type="Gene3D" id="1.10.510.10">
    <property type="entry name" value="Transferase(Phosphotransferase) domain 1"/>
    <property type="match status" value="1"/>
</dbReference>
<keyword evidence="15 26" id="KW-0472">Membrane</keyword>
<keyword evidence="19" id="KW-0508">mRNA splicing</keyword>
<evidence type="ECO:0000256" key="2">
    <source>
        <dbReference type="ARBA" id="ARBA00012513"/>
    </source>
</evidence>
<sequence>MTPSARSVSFLSVLVFGFVVTGVLTPVVLDPSADGESRGTAAADASDSPPRLSLPAASSAEISAAEEVSGQSLSNDLVPLEEVPSLVSSPGSRNILSLDENKHDRFFLALPNGTVYFMNRSTKPQWKLLIGQPLSNSWRSPSIDDPQYILYSDSNGELYEYIKDDVVRKHNWTIEEYVQRAPIVEGSVITTGTKTSTFFVIDADSGKLIYNDKKPFSWGTVGMHTAEEQPVASKLESGNATYITIIRTDYFLDSYDINNHLWSVMVSRISAYNAGPGLPPTMDNEMEIPSISGGNIPVYFPGEIDQSPWPKLMLPSAPYESNPRIWSGQDNEQASKCESSNNCSLQIFRNSKTDPRQILEELDNRFNSLGGSRDLPSNPKECPLGNCVAARPNFLRDANNSNELRNSLDELNKYSVDEQYAVQNNLWLSVQSIYQRYSWLLIPFLPILSVFCYIGLGKLFKYDKESNDLKERQTVLHKKRKARKAGNSRSAGPSDHDKHILSNRENAEINGHGQVQGGGTYSFINLTKPDDGTDGRWVGKLFVTNSEIGRGSNGTVVFEGVYDGRPVAVKRLLRAHHDVAFKEIQNLIASDRHANIVRWYGVEQDIDFVYISLERCICSLSDLIQICSDSSAHSISVEIPTSNSTIEHKVQLGLVKGIGKDFNLWRSNGLPSSQLLKLMRDVVSGLAHLHELGIIHRDLKPQNVLISNDRNLNAKLSDMGISKRLLEDMSALSRNATGYGSSGWQAPEQLLHRRQTRAVDLFSLGCILFFCLTKGKHPFGNHFERDANIINNRMDLFLVDDMTEAEHLLCQLLHPDPQMRLSAVEVLHHPLFWTSEMRLSFLRDASDRVELEDRENESDLLKALENSASVAFGGKWDEKLDAAFITDMGRYRKYRFDCVRDLLRVIRNKLNHYRELPKELQETLGPVPEGFDMYFTSRFPKLLIEVYKVFFRYCKEEVSLSKYFKRSHL</sequence>
<evidence type="ECO:0000256" key="8">
    <source>
        <dbReference type="ARBA" id="ARBA00022741"/>
    </source>
</evidence>
<evidence type="ECO:0000256" key="4">
    <source>
        <dbReference type="ARBA" id="ARBA00022664"/>
    </source>
</evidence>
<dbReference type="InterPro" id="IPR010513">
    <property type="entry name" value="KEN_dom"/>
</dbReference>
<dbReference type="GO" id="GO:0008380">
    <property type="term" value="P:RNA splicing"/>
    <property type="evidence" value="ECO:0007669"/>
    <property type="project" value="UniProtKB-KW"/>
</dbReference>
<evidence type="ECO:0000256" key="6">
    <source>
        <dbReference type="ARBA" id="ARBA00022692"/>
    </source>
</evidence>
<dbReference type="SMART" id="SM00580">
    <property type="entry name" value="PUG"/>
    <property type="match status" value="1"/>
</dbReference>
<dbReference type="SUPFAM" id="SSF50998">
    <property type="entry name" value="Quinoprotein alcohol dehydrogenase-like"/>
    <property type="match status" value="1"/>
</dbReference>
<keyword evidence="20" id="KW-0834">Unfolded protein response</keyword>
<keyword evidence="5" id="KW-0808">Transferase</keyword>
<dbReference type="GO" id="GO:0006397">
    <property type="term" value="P:mRNA processing"/>
    <property type="evidence" value="ECO:0007669"/>
    <property type="project" value="UniProtKB-KW"/>
</dbReference>
<evidence type="ECO:0000313" key="29">
    <source>
        <dbReference type="EMBL" id="WOK92497.1"/>
    </source>
</evidence>
<feature type="region of interest" description="Disordered" evidence="25">
    <location>
        <begin position="473"/>
        <end position="500"/>
    </location>
</feature>
<feature type="domain" description="Protein kinase" evidence="27">
    <location>
        <begin position="542"/>
        <end position="832"/>
    </location>
</feature>
<keyword evidence="8" id="KW-0547">Nucleotide-binding</keyword>
<dbReference type="SUPFAM" id="SSF56112">
    <property type="entry name" value="Protein kinase-like (PK-like)"/>
    <property type="match status" value="1"/>
</dbReference>
<reference evidence="29 30" key="1">
    <citation type="submission" date="2023-10" db="EMBL/GenBank/DDBJ databases">
        <title>Chromosome-scale genome assembly provides insights into flower coloration mechanisms of Canna indica.</title>
        <authorList>
            <person name="Li C."/>
        </authorList>
    </citation>
    <scope>NUCLEOTIDE SEQUENCE [LARGE SCALE GENOMIC DNA]</scope>
    <source>
        <tissue evidence="29">Flower</tissue>
    </source>
</reference>
<feature type="compositionally biased region" description="Low complexity" evidence="25">
    <location>
        <begin position="44"/>
        <end position="56"/>
    </location>
</feature>
<feature type="region of interest" description="Disordered" evidence="25">
    <location>
        <begin position="31"/>
        <end position="56"/>
    </location>
</feature>
<dbReference type="InterPro" id="IPR038357">
    <property type="entry name" value="KEN_sf"/>
</dbReference>
<comment type="subcellular location">
    <subcellularLocation>
        <location evidence="1">Endoplasmic reticulum membrane</location>
        <topology evidence="1">Single-pass type I membrane protein</topology>
    </subcellularLocation>
</comment>
<dbReference type="InterPro" id="IPR008271">
    <property type="entry name" value="Ser/Thr_kinase_AS"/>
</dbReference>
<dbReference type="GO" id="GO:1990604">
    <property type="term" value="C:IRE1-TRAF2-ASK1 complex"/>
    <property type="evidence" value="ECO:0007669"/>
    <property type="project" value="TreeGrafter"/>
</dbReference>
<evidence type="ECO:0000259" key="28">
    <source>
        <dbReference type="PROSITE" id="PS51392"/>
    </source>
</evidence>
<evidence type="ECO:0000256" key="15">
    <source>
        <dbReference type="ARBA" id="ARBA00023136"/>
    </source>
</evidence>
<dbReference type="GO" id="GO:0051082">
    <property type="term" value="F:unfolded protein binding"/>
    <property type="evidence" value="ECO:0007669"/>
    <property type="project" value="TreeGrafter"/>
</dbReference>
<dbReference type="PROSITE" id="PS51392">
    <property type="entry name" value="KEN"/>
    <property type="match status" value="1"/>
</dbReference>
<dbReference type="Gene3D" id="2.130.10.10">
    <property type="entry name" value="YVTN repeat-like/Quinoprotein amine dehydrogenase"/>
    <property type="match status" value="1"/>
</dbReference>
<dbReference type="FunFam" id="3.30.200.20:FF:000077">
    <property type="entry name" value="Putative Serine/threonine-protein kinase/endoribonuclease IRE1"/>
    <property type="match status" value="1"/>
</dbReference>
<dbReference type="InterPro" id="IPR011009">
    <property type="entry name" value="Kinase-like_dom_sf"/>
</dbReference>
<feature type="compositionally biased region" description="Basic residues" evidence="25">
    <location>
        <begin position="475"/>
        <end position="486"/>
    </location>
</feature>
<feature type="domain" description="KEN" evidence="28">
    <location>
        <begin position="835"/>
        <end position="966"/>
    </location>
</feature>
<organism evidence="29 30">
    <name type="scientific">Canna indica</name>
    <name type="common">Indian-shot</name>
    <dbReference type="NCBI Taxonomy" id="4628"/>
    <lineage>
        <taxon>Eukaryota</taxon>
        <taxon>Viridiplantae</taxon>
        <taxon>Streptophyta</taxon>
        <taxon>Embryophyta</taxon>
        <taxon>Tracheophyta</taxon>
        <taxon>Spermatophyta</taxon>
        <taxon>Magnoliopsida</taxon>
        <taxon>Liliopsida</taxon>
        <taxon>Zingiberales</taxon>
        <taxon>Cannaceae</taxon>
        <taxon>Canna</taxon>
    </lineage>
</organism>
<keyword evidence="7" id="KW-0732">Signal</keyword>
<dbReference type="InterPro" id="IPR011047">
    <property type="entry name" value="Quinoprotein_ADH-like_sf"/>
</dbReference>
<dbReference type="PROSITE" id="PS50011">
    <property type="entry name" value="PROTEIN_KINASE_DOM"/>
    <property type="match status" value="1"/>
</dbReference>
<dbReference type="Pfam" id="PF00069">
    <property type="entry name" value="Pkinase"/>
    <property type="match status" value="1"/>
</dbReference>
<dbReference type="FunFam" id="1.20.1440.180:FF:000002">
    <property type="entry name" value="Serine/threonine-protein kinase/endoribonuclease IRE1"/>
    <property type="match status" value="1"/>
</dbReference>
<feature type="transmembrane region" description="Helical" evidence="26">
    <location>
        <begin position="7"/>
        <end position="29"/>
    </location>
</feature>
<evidence type="ECO:0000256" key="21">
    <source>
        <dbReference type="ARBA" id="ARBA00023268"/>
    </source>
</evidence>
<keyword evidence="3" id="KW-0723">Serine/threonine-protein kinase</keyword>
<keyword evidence="9 29" id="KW-0418">Kinase</keyword>
<evidence type="ECO:0000256" key="13">
    <source>
        <dbReference type="ARBA" id="ARBA00022989"/>
    </source>
</evidence>
<evidence type="ECO:0000256" key="3">
    <source>
        <dbReference type="ARBA" id="ARBA00022527"/>
    </source>
</evidence>
<keyword evidence="30" id="KW-1185">Reference proteome</keyword>
<protein>
    <recommendedName>
        <fullName evidence="2">non-specific serine/threonine protein kinase</fullName>
        <ecNumber evidence="2">2.7.11.1</ecNumber>
    </recommendedName>
</protein>
<evidence type="ECO:0000256" key="7">
    <source>
        <dbReference type="ARBA" id="ARBA00022729"/>
    </source>
</evidence>
<dbReference type="GO" id="GO:0016787">
    <property type="term" value="F:hydrolase activity"/>
    <property type="evidence" value="ECO:0007669"/>
    <property type="project" value="UniProtKB-KW"/>
</dbReference>
<evidence type="ECO:0000256" key="18">
    <source>
        <dbReference type="ARBA" id="ARBA00023180"/>
    </source>
</evidence>
<dbReference type="Gene3D" id="3.30.200.20">
    <property type="entry name" value="Phosphorylase Kinase, domain 1"/>
    <property type="match status" value="1"/>
</dbReference>
<evidence type="ECO:0000256" key="24">
    <source>
        <dbReference type="ARBA" id="ARBA00065357"/>
    </source>
</evidence>
<keyword evidence="6 26" id="KW-0812">Transmembrane</keyword>
<dbReference type="SMART" id="SM00220">
    <property type="entry name" value="S_TKc"/>
    <property type="match status" value="1"/>
</dbReference>
<dbReference type="FunFam" id="1.10.510.10:FF:000463">
    <property type="entry name" value="Serine/threonine-protein kinase/endoribonuclease IRE1a"/>
    <property type="match status" value="1"/>
</dbReference>
<dbReference type="InterPro" id="IPR015943">
    <property type="entry name" value="WD40/YVTN_repeat-like_dom_sf"/>
</dbReference>
<keyword evidence="17" id="KW-0804">Transcription</keyword>
<dbReference type="AlphaFoldDB" id="A0AAQ3Q1G7"/>
<accession>A0AAQ3Q1G7</accession>
<dbReference type="CDD" id="cd10422">
    <property type="entry name" value="RNase_Ire1"/>
    <property type="match status" value="1"/>
</dbReference>
<dbReference type="Gene3D" id="1.20.1440.180">
    <property type="entry name" value="KEN domain"/>
    <property type="match status" value="1"/>
</dbReference>
<dbReference type="PANTHER" id="PTHR13954:SF6">
    <property type="entry name" value="NON-SPECIFIC SERINE_THREONINE PROTEIN KINASE"/>
    <property type="match status" value="1"/>
</dbReference>
<evidence type="ECO:0000256" key="19">
    <source>
        <dbReference type="ARBA" id="ARBA00023187"/>
    </source>
</evidence>
<keyword evidence="18" id="KW-0325">Glycoprotein</keyword>
<evidence type="ECO:0000256" key="11">
    <source>
        <dbReference type="ARBA" id="ARBA00022824"/>
    </source>
</evidence>